<dbReference type="InterPro" id="IPR001668">
    <property type="entry name" value="Mob_Pre"/>
</dbReference>
<comment type="caution">
    <text evidence="1">The sequence shown here is derived from an EMBL/GenBank/DDBJ whole genome shotgun (WGS) entry which is preliminary data.</text>
</comment>
<dbReference type="OrthoDB" id="6655189at2"/>
<reference evidence="1 2" key="1">
    <citation type="submission" date="2018-09" db="EMBL/GenBank/DDBJ databases">
        <title>Phylogeny of the Shewanellaceae, and recommendation for two new genera, Pseudoshewanella and Parashewanella.</title>
        <authorList>
            <person name="Wang G."/>
        </authorList>
    </citation>
    <scope>NUCLEOTIDE SEQUENCE [LARGE SCALE GENOMIC DNA]</scope>
    <source>
        <strain evidence="1 2">C51</strain>
    </source>
</reference>
<sequence length="306" mass="34547">MQGEKMKDKSKNFAILRFQKIKSRRSLRGALAHNLRVQDTPNANPELMAKNVIPGTLNSIDKCLGKFDGLTGKQKIRKNAVYGIEVVVTGSPEHMQKMSEKEQRQYFKDALVWLSKELGGQQNIISYVVHNDETTPHLQAIFAPVVDGKLNSKALLGGTKHRMTELQTNFANDVGNKYGLKRGVERSKARHQTIREYYSATKQVEPLKAEIEKLKLSIAHERENLDMTIQSNAENVRNAEIASESLTALTDALDNYERRNVGSVYALRDGVQDYEKNREKLAEVEPELAKTADRVVRDIKSKGCRP</sequence>
<organism evidence="1 2">
    <name type="scientific">Parashewanella curva</name>
    <dbReference type="NCBI Taxonomy" id="2338552"/>
    <lineage>
        <taxon>Bacteria</taxon>
        <taxon>Pseudomonadati</taxon>
        <taxon>Pseudomonadota</taxon>
        <taxon>Gammaproteobacteria</taxon>
        <taxon>Alteromonadales</taxon>
        <taxon>Shewanellaceae</taxon>
        <taxon>Parashewanella</taxon>
    </lineage>
</organism>
<accession>A0A3L8PQL2</accession>
<dbReference type="CDD" id="cd17242">
    <property type="entry name" value="MobM_relaxase"/>
    <property type="match status" value="1"/>
</dbReference>
<name>A0A3L8PQL2_9GAMM</name>
<dbReference type="GO" id="GO:0003677">
    <property type="term" value="F:DNA binding"/>
    <property type="evidence" value="ECO:0007669"/>
    <property type="project" value="InterPro"/>
</dbReference>
<dbReference type="Proteomes" id="UP000281474">
    <property type="component" value="Unassembled WGS sequence"/>
</dbReference>
<evidence type="ECO:0000313" key="1">
    <source>
        <dbReference type="EMBL" id="RLV57696.1"/>
    </source>
</evidence>
<proteinExistence type="predicted"/>
<dbReference type="GO" id="GO:0006310">
    <property type="term" value="P:DNA recombination"/>
    <property type="evidence" value="ECO:0007669"/>
    <property type="project" value="InterPro"/>
</dbReference>
<keyword evidence="2" id="KW-1185">Reference proteome</keyword>
<dbReference type="EMBL" id="QZEI01000174">
    <property type="protein sequence ID" value="RLV57696.1"/>
    <property type="molecule type" value="Genomic_DNA"/>
</dbReference>
<evidence type="ECO:0008006" key="3">
    <source>
        <dbReference type="Google" id="ProtNLM"/>
    </source>
</evidence>
<evidence type="ECO:0000313" key="2">
    <source>
        <dbReference type="Proteomes" id="UP000281474"/>
    </source>
</evidence>
<dbReference type="Gene3D" id="3.30.930.30">
    <property type="match status" value="1"/>
</dbReference>
<gene>
    <name evidence="1" type="ORF">D5018_21175</name>
</gene>
<dbReference type="AlphaFoldDB" id="A0A3L8PQL2"/>
<dbReference type="NCBIfam" id="NF041497">
    <property type="entry name" value="MobV"/>
    <property type="match status" value="1"/>
</dbReference>
<dbReference type="Pfam" id="PF01076">
    <property type="entry name" value="Mob_Pre"/>
    <property type="match status" value="1"/>
</dbReference>
<protein>
    <recommendedName>
        <fullName evidence="3">Plasmid recombination enzyme</fullName>
    </recommendedName>
</protein>